<evidence type="ECO:0000313" key="12">
    <source>
        <dbReference type="Proteomes" id="UP000325081"/>
    </source>
</evidence>
<evidence type="ECO:0000256" key="5">
    <source>
        <dbReference type="ARBA" id="ARBA00023155"/>
    </source>
</evidence>
<feature type="domain" description="Homeobox" evidence="10">
    <location>
        <begin position="69"/>
        <end position="129"/>
    </location>
</feature>
<dbReference type="PROSITE" id="PS00027">
    <property type="entry name" value="HOMEOBOX_1"/>
    <property type="match status" value="1"/>
</dbReference>
<dbReference type="InterPro" id="IPR050762">
    <property type="entry name" value="HD-ZIP_Homeobox_LZ_Class_II"/>
</dbReference>
<dbReference type="GO" id="GO:0000981">
    <property type="term" value="F:DNA-binding transcription factor activity, RNA polymerase II-specific"/>
    <property type="evidence" value="ECO:0007669"/>
    <property type="project" value="InterPro"/>
</dbReference>
<evidence type="ECO:0000256" key="1">
    <source>
        <dbReference type="ARBA" id="ARBA00004123"/>
    </source>
</evidence>
<dbReference type="AlphaFoldDB" id="A0A5A7QHW3"/>
<evidence type="ECO:0000256" key="4">
    <source>
        <dbReference type="ARBA" id="ARBA00023125"/>
    </source>
</evidence>
<dbReference type="SMART" id="SM00389">
    <property type="entry name" value="HOX"/>
    <property type="match status" value="1"/>
</dbReference>
<evidence type="ECO:0000256" key="3">
    <source>
        <dbReference type="ARBA" id="ARBA00023015"/>
    </source>
</evidence>
<keyword evidence="3" id="KW-0805">Transcription regulation</keyword>
<dbReference type="Pfam" id="PF00046">
    <property type="entry name" value="Homeodomain"/>
    <property type="match status" value="1"/>
</dbReference>
<organism evidence="11 12">
    <name type="scientific">Striga asiatica</name>
    <name type="common">Asiatic witchweed</name>
    <name type="synonym">Buchnera asiatica</name>
    <dbReference type="NCBI Taxonomy" id="4170"/>
    <lineage>
        <taxon>Eukaryota</taxon>
        <taxon>Viridiplantae</taxon>
        <taxon>Streptophyta</taxon>
        <taxon>Embryophyta</taxon>
        <taxon>Tracheophyta</taxon>
        <taxon>Spermatophyta</taxon>
        <taxon>Magnoliopsida</taxon>
        <taxon>eudicotyledons</taxon>
        <taxon>Gunneridae</taxon>
        <taxon>Pentapetalae</taxon>
        <taxon>asterids</taxon>
        <taxon>lamiids</taxon>
        <taxon>Lamiales</taxon>
        <taxon>Orobanchaceae</taxon>
        <taxon>Buchnereae</taxon>
        <taxon>Striga</taxon>
    </lineage>
</organism>
<evidence type="ECO:0000256" key="8">
    <source>
        <dbReference type="PROSITE-ProRule" id="PRU00108"/>
    </source>
</evidence>
<keyword evidence="7 8" id="KW-0539">Nucleus</keyword>
<proteinExistence type="inferred from homology"/>
<dbReference type="InterPro" id="IPR001356">
    <property type="entry name" value="HD"/>
</dbReference>
<evidence type="ECO:0000256" key="9">
    <source>
        <dbReference type="RuleBase" id="RU000682"/>
    </source>
</evidence>
<gene>
    <name evidence="11" type="ORF">STAS_21394</name>
</gene>
<evidence type="ECO:0000256" key="2">
    <source>
        <dbReference type="ARBA" id="ARBA00006074"/>
    </source>
</evidence>
<evidence type="ECO:0000256" key="7">
    <source>
        <dbReference type="ARBA" id="ARBA00023242"/>
    </source>
</evidence>
<reference evidence="12" key="1">
    <citation type="journal article" date="2019" name="Curr. Biol.">
        <title>Genome Sequence of Striga asiatica Provides Insight into the Evolution of Plant Parasitism.</title>
        <authorList>
            <person name="Yoshida S."/>
            <person name="Kim S."/>
            <person name="Wafula E.K."/>
            <person name="Tanskanen J."/>
            <person name="Kim Y.M."/>
            <person name="Honaas L."/>
            <person name="Yang Z."/>
            <person name="Spallek T."/>
            <person name="Conn C.E."/>
            <person name="Ichihashi Y."/>
            <person name="Cheong K."/>
            <person name="Cui S."/>
            <person name="Der J.P."/>
            <person name="Gundlach H."/>
            <person name="Jiao Y."/>
            <person name="Hori C."/>
            <person name="Ishida J.K."/>
            <person name="Kasahara H."/>
            <person name="Kiba T."/>
            <person name="Kim M.S."/>
            <person name="Koo N."/>
            <person name="Laohavisit A."/>
            <person name="Lee Y.H."/>
            <person name="Lumba S."/>
            <person name="McCourt P."/>
            <person name="Mortimer J.C."/>
            <person name="Mutuku J.M."/>
            <person name="Nomura T."/>
            <person name="Sasaki-Sekimoto Y."/>
            <person name="Seto Y."/>
            <person name="Wang Y."/>
            <person name="Wakatake T."/>
            <person name="Sakakibara H."/>
            <person name="Demura T."/>
            <person name="Yamaguchi S."/>
            <person name="Yoneyama K."/>
            <person name="Manabe R.I."/>
            <person name="Nelson D.C."/>
            <person name="Schulman A.H."/>
            <person name="Timko M.P."/>
            <person name="dePamphilis C.W."/>
            <person name="Choi D."/>
            <person name="Shirasu K."/>
        </authorList>
    </citation>
    <scope>NUCLEOTIDE SEQUENCE [LARGE SCALE GENOMIC DNA]</scope>
    <source>
        <strain evidence="12">cv. UVA1</strain>
    </source>
</reference>
<dbReference type="CDD" id="cd00086">
    <property type="entry name" value="homeodomain"/>
    <property type="match status" value="1"/>
</dbReference>
<dbReference type="InterPro" id="IPR009057">
    <property type="entry name" value="Homeodomain-like_sf"/>
</dbReference>
<keyword evidence="5 8" id="KW-0371">Homeobox</keyword>
<evidence type="ECO:0000313" key="11">
    <source>
        <dbReference type="EMBL" id="GER44492.1"/>
    </source>
</evidence>
<dbReference type="SUPFAM" id="SSF46689">
    <property type="entry name" value="Homeodomain-like"/>
    <property type="match status" value="1"/>
</dbReference>
<dbReference type="FunFam" id="1.10.10.60:FF:000577">
    <property type="entry name" value="Homeobox-leucine zipper protein 18"/>
    <property type="match status" value="1"/>
</dbReference>
<dbReference type="GO" id="GO:0005634">
    <property type="term" value="C:nucleus"/>
    <property type="evidence" value="ECO:0007669"/>
    <property type="project" value="UniProtKB-SubCell"/>
</dbReference>
<dbReference type="PANTHER" id="PTHR45714:SF8">
    <property type="entry name" value="HOMEOBOX-LEUCINE ZIPPER PROTEIN ATHB-17"/>
    <property type="match status" value="1"/>
</dbReference>
<dbReference type="InterPro" id="IPR017970">
    <property type="entry name" value="Homeobox_CS"/>
</dbReference>
<comment type="similarity">
    <text evidence="2">Belongs to the HD-ZIP homeobox family. Class II subfamily.</text>
</comment>
<comment type="subcellular location">
    <subcellularLocation>
        <location evidence="1 8 9">Nucleus</location>
    </subcellularLocation>
</comment>
<dbReference type="Proteomes" id="UP000325081">
    <property type="component" value="Unassembled WGS sequence"/>
</dbReference>
<comment type="caution">
    <text evidence="11">The sequence shown here is derived from an EMBL/GenBank/DDBJ whole genome shotgun (WGS) entry which is preliminary data.</text>
</comment>
<dbReference type="OrthoDB" id="6159439at2759"/>
<dbReference type="Gene3D" id="1.10.10.60">
    <property type="entry name" value="Homeodomain-like"/>
    <property type="match status" value="1"/>
</dbReference>
<dbReference type="InterPro" id="IPR003106">
    <property type="entry name" value="Leu_zip_homeo"/>
</dbReference>
<dbReference type="PANTHER" id="PTHR45714">
    <property type="entry name" value="HOMEOBOX-LEUCINE ZIPPER PROTEIN HAT14"/>
    <property type="match status" value="1"/>
</dbReference>
<dbReference type="EMBL" id="BKCP01006959">
    <property type="protein sequence ID" value="GER44492.1"/>
    <property type="molecule type" value="Genomic_DNA"/>
</dbReference>
<sequence>MEPLPDDANNSTCLDLTIAMPGIISSSPLSFPSSGESGGVAMKEVDINEAPFEECMEEEDDDHESPIPGPGPRKKLRLTKEQSCLLEQSFLQNHTLNHKQKDILAMELKLKPRQVEVWFQNRRARSKTKQREMECEYLKQWFGRLTEENKKLQKEVRDMKAVPPRSPHSTLTMCPRCQLVATTLYKQSISS</sequence>
<dbReference type="GO" id="GO:0043565">
    <property type="term" value="F:sequence-specific DNA binding"/>
    <property type="evidence" value="ECO:0007669"/>
    <property type="project" value="InterPro"/>
</dbReference>
<dbReference type="SMART" id="SM00340">
    <property type="entry name" value="HALZ"/>
    <property type="match status" value="1"/>
</dbReference>
<keyword evidence="6" id="KW-0804">Transcription</keyword>
<keyword evidence="4 8" id="KW-0238">DNA-binding</keyword>
<dbReference type="PROSITE" id="PS50071">
    <property type="entry name" value="HOMEOBOX_2"/>
    <property type="match status" value="1"/>
</dbReference>
<keyword evidence="12" id="KW-1185">Reference proteome</keyword>
<evidence type="ECO:0000259" key="10">
    <source>
        <dbReference type="PROSITE" id="PS50071"/>
    </source>
</evidence>
<feature type="DNA-binding region" description="Homeobox" evidence="8">
    <location>
        <begin position="71"/>
        <end position="130"/>
    </location>
</feature>
<name>A0A5A7QHW3_STRAF</name>
<protein>
    <submittedName>
        <fullName evidence="11">Homeobox-leucine zipper protein family</fullName>
    </submittedName>
</protein>
<evidence type="ECO:0000256" key="6">
    <source>
        <dbReference type="ARBA" id="ARBA00023163"/>
    </source>
</evidence>
<dbReference type="Pfam" id="PF02183">
    <property type="entry name" value="HALZ"/>
    <property type="match status" value="1"/>
</dbReference>
<accession>A0A5A7QHW3</accession>